<keyword evidence="4" id="KW-1185">Reference proteome</keyword>
<dbReference type="InterPro" id="IPR041215">
    <property type="entry name" value="FlgO_dom"/>
</dbReference>
<dbReference type="RefSeq" id="WP_143675610.1">
    <property type="nucleotide sequence ID" value="NZ_FUXX01000016.1"/>
</dbReference>
<feature type="signal peptide" evidence="1">
    <location>
        <begin position="1"/>
        <end position="24"/>
    </location>
</feature>
<dbReference type="Pfam" id="PF17680">
    <property type="entry name" value="FlgO"/>
    <property type="match status" value="1"/>
</dbReference>
<protein>
    <submittedName>
        <fullName evidence="3">TolB amino-terminal domain-containing protein</fullName>
    </submittedName>
</protein>
<gene>
    <name evidence="3" type="ORF">SAMN02745213_01156</name>
</gene>
<sequence>MFLKMLSIASLIAISGCTANPAHGGKDSPQPPVYEQKGMEISKTVSEMADTLYATMIADLKAIDSANGNGPVKKVTIPKVAVTSFVDTDTYENAGYLGRSMAEMFVHELDRRGIQVFEYKLTGSISITKDGEFVFSRNWKKVARQAMVRHILAGTITRNEKGIVVVGRIINMSNSTVVGSSTGFIPYERLPYCYRTGEKNCSINGALSYQYYLHENGKKVANGGGVTDTVTSVRVSSYSYHSTLTPEQEKIVKKRKEEEFINNYYMSDKKDFNAKYYVEGAKVPGTSTGNYERYMYEKNKSSLGASGKSSVVYPAQSYMYKDRITRDVHDESHYSRVSD</sequence>
<dbReference type="STRING" id="83771.SAMN02910357_02044"/>
<name>A0A1T4VAA4_9GAMM</name>
<dbReference type="Proteomes" id="UP000242432">
    <property type="component" value="Unassembled WGS sequence"/>
</dbReference>
<feature type="domain" description="FlgO" evidence="2">
    <location>
        <begin position="71"/>
        <end position="189"/>
    </location>
</feature>
<accession>A0A1T4VAA4</accession>
<proteinExistence type="predicted"/>
<organism evidence="3 4">
    <name type="scientific">Succinivibrio dextrinosolvens DSM 3072</name>
    <dbReference type="NCBI Taxonomy" id="1123324"/>
    <lineage>
        <taxon>Bacteria</taxon>
        <taxon>Pseudomonadati</taxon>
        <taxon>Pseudomonadota</taxon>
        <taxon>Gammaproteobacteria</taxon>
        <taxon>Aeromonadales</taxon>
        <taxon>Succinivibrionaceae</taxon>
        <taxon>Succinivibrio</taxon>
    </lineage>
</organism>
<evidence type="ECO:0000313" key="3">
    <source>
        <dbReference type="EMBL" id="SKA61853.1"/>
    </source>
</evidence>
<feature type="chain" id="PRO_5012820729" evidence="1">
    <location>
        <begin position="25"/>
        <end position="339"/>
    </location>
</feature>
<keyword evidence="1" id="KW-0732">Signal</keyword>
<dbReference type="EMBL" id="FUXX01000016">
    <property type="protein sequence ID" value="SKA61853.1"/>
    <property type="molecule type" value="Genomic_DNA"/>
</dbReference>
<dbReference type="PROSITE" id="PS51257">
    <property type="entry name" value="PROKAR_LIPOPROTEIN"/>
    <property type="match status" value="1"/>
</dbReference>
<evidence type="ECO:0000313" key="4">
    <source>
        <dbReference type="Proteomes" id="UP000242432"/>
    </source>
</evidence>
<dbReference type="AlphaFoldDB" id="A0A1T4VAA4"/>
<reference evidence="4" key="1">
    <citation type="submission" date="2017-02" db="EMBL/GenBank/DDBJ databases">
        <authorList>
            <person name="Varghese N."/>
            <person name="Submissions S."/>
        </authorList>
    </citation>
    <scope>NUCLEOTIDE SEQUENCE [LARGE SCALE GENOMIC DNA]</scope>
    <source>
        <strain evidence="4">DSM 3072</strain>
    </source>
</reference>
<evidence type="ECO:0000256" key="1">
    <source>
        <dbReference type="SAM" id="SignalP"/>
    </source>
</evidence>
<evidence type="ECO:0000259" key="2">
    <source>
        <dbReference type="Pfam" id="PF17680"/>
    </source>
</evidence>